<reference evidence="9 10" key="1">
    <citation type="journal article" date="2016" name="Mol. Biol. Evol.">
        <title>Comparative Genomics of Early-Diverging Mushroom-Forming Fungi Provides Insights into the Origins of Lignocellulose Decay Capabilities.</title>
        <authorList>
            <person name="Nagy L.G."/>
            <person name="Riley R."/>
            <person name="Tritt A."/>
            <person name="Adam C."/>
            <person name="Daum C."/>
            <person name="Floudas D."/>
            <person name="Sun H."/>
            <person name="Yadav J.S."/>
            <person name="Pangilinan J."/>
            <person name="Larsson K.H."/>
            <person name="Matsuura K."/>
            <person name="Barry K."/>
            <person name="Labutti K."/>
            <person name="Kuo R."/>
            <person name="Ohm R.A."/>
            <person name="Bhattacharya S.S."/>
            <person name="Shirouzu T."/>
            <person name="Yoshinaga Y."/>
            <person name="Martin F.M."/>
            <person name="Grigoriev I.V."/>
            <person name="Hibbett D.S."/>
        </authorList>
    </citation>
    <scope>NUCLEOTIDE SEQUENCE [LARGE SCALE GENOMIC DNA]</scope>
    <source>
        <strain evidence="9 10">HHB14362 ss-1</strain>
    </source>
</reference>
<dbReference type="InterPro" id="IPR007632">
    <property type="entry name" value="Anoctamin"/>
</dbReference>
<feature type="transmembrane region" description="Helical" evidence="6">
    <location>
        <begin position="351"/>
        <end position="370"/>
    </location>
</feature>
<accession>A0A165SIR0</accession>
<dbReference type="PANTHER" id="PTHR12308">
    <property type="entry name" value="ANOCTAMIN"/>
    <property type="match status" value="1"/>
</dbReference>
<protein>
    <submittedName>
        <fullName evidence="9">DUF590-domain-containing protein</fullName>
    </submittedName>
</protein>
<keyword evidence="4 6" id="KW-0472">Membrane</keyword>
<name>A0A165SIR0_9AGAM</name>
<keyword evidence="3 6" id="KW-1133">Transmembrane helix</keyword>
<evidence type="ECO:0000256" key="4">
    <source>
        <dbReference type="ARBA" id="ARBA00023136"/>
    </source>
</evidence>
<evidence type="ECO:0000256" key="5">
    <source>
        <dbReference type="SAM" id="Coils"/>
    </source>
</evidence>
<sequence length="737" mass="82969">MPPQVDLVVVFRASSPRALSKSQAREDAENAERQYSNLLDTLNNAGLKAAGRRGENAGQLLVLVWCPASTLVRLVHSERYSDFLSGLPVTHRTGDINTISLSPADRLRLIHGHVTSMPLDGGLGVLPGSKDWDRVESVMSLHDHEFNEHWIRSWTTRQSGAIHLDKVREQFGESVALYFAFLSTYSKSLLIPSVLGAGFYYLGTPYSPIYSILIVLYSTAFVEYWRVHERILAVRWGTRGSFKVEKRRAEYQADFPWWKRELRTLASVPVIGLFSGVLAVLLTAIFVFEAFVSQLYTGPGQKWIGFVPTILFIALVPQFLSFYQRYAVSFTDWENHAHQSSYNRSLTIKTFTLSAIVAYLGLALSAFVYVPFGERIMQVIQSDVLAGTGVVSGLAAKVSSTMRQSGGFNSTKAIAGTEGKTLFVKDSQSARQKLNPARLQNQMYAYTVTNQIINFFLETFLPFVLRAVDSVKSGRPVWDAFHTTASSSKKSPKKRVVFEDERREGKEEREFLEGVRREVALSEYDVFGDYAEMVTQFGYVVLWSSIWPLAPVMAWLNNVVEQRSDAFKITVHNRRPIPVRTDTIGPWLDTLTFLTWLGALTNSALVYLFRPERKDGNSTTLVKEHSHTAALVGTRPNPNQLVVTAVLIALAASHGYIIARMLVKHLVEMVVWRRNKDVQQAEVMEREVKERYLGSLGIEKSFVQAEKVDGVEESNAILEFWQVDEGLEEIRKAVKDA</sequence>
<dbReference type="InterPro" id="IPR049452">
    <property type="entry name" value="Anoctamin_TM"/>
</dbReference>
<dbReference type="FunCoup" id="A0A165SIR0">
    <property type="interactions" value="69"/>
</dbReference>
<gene>
    <name evidence="9" type="ORF">NEOLEDRAFT_1162889</name>
</gene>
<feature type="transmembrane region" description="Helical" evidence="6">
    <location>
        <begin position="268"/>
        <end position="291"/>
    </location>
</feature>
<dbReference type="STRING" id="1314782.A0A165SIR0"/>
<feature type="transmembrane region" description="Helical" evidence="6">
    <location>
        <begin position="641"/>
        <end position="663"/>
    </location>
</feature>
<dbReference type="EMBL" id="KV425573">
    <property type="protein sequence ID" value="KZT25216.1"/>
    <property type="molecule type" value="Genomic_DNA"/>
</dbReference>
<evidence type="ECO:0000313" key="10">
    <source>
        <dbReference type="Proteomes" id="UP000076761"/>
    </source>
</evidence>
<dbReference type="GO" id="GO:0005254">
    <property type="term" value="F:chloride channel activity"/>
    <property type="evidence" value="ECO:0007669"/>
    <property type="project" value="TreeGrafter"/>
</dbReference>
<feature type="transmembrane region" description="Helical" evidence="6">
    <location>
        <begin position="208"/>
        <end position="225"/>
    </location>
</feature>
<keyword evidence="2 6" id="KW-0812">Transmembrane</keyword>
<evidence type="ECO:0000259" key="8">
    <source>
        <dbReference type="Pfam" id="PF20877"/>
    </source>
</evidence>
<dbReference type="GO" id="GO:0016020">
    <property type="term" value="C:membrane"/>
    <property type="evidence" value="ECO:0007669"/>
    <property type="project" value="UniProtKB-SubCell"/>
</dbReference>
<dbReference type="OrthoDB" id="296386at2759"/>
<feature type="transmembrane region" description="Helical" evidence="6">
    <location>
        <begin position="303"/>
        <end position="323"/>
    </location>
</feature>
<evidence type="ECO:0000256" key="2">
    <source>
        <dbReference type="ARBA" id="ARBA00022692"/>
    </source>
</evidence>
<dbReference type="PANTHER" id="PTHR12308:SF73">
    <property type="entry name" value="ANOCTAMIN"/>
    <property type="match status" value="1"/>
</dbReference>
<evidence type="ECO:0000256" key="3">
    <source>
        <dbReference type="ARBA" id="ARBA00022989"/>
    </source>
</evidence>
<evidence type="ECO:0000313" key="9">
    <source>
        <dbReference type="EMBL" id="KZT25216.1"/>
    </source>
</evidence>
<dbReference type="Pfam" id="PF20877">
    <property type="entry name" value="Anoctamin_N"/>
    <property type="match status" value="1"/>
</dbReference>
<feature type="domain" description="Anoctamin transmembrane" evidence="7">
    <location>
        <begin position="167"/>
        <end position="670"/>
    </location>
</feature>
<proteinExistence type="predicted"/>
<evidence type="ECO:0000259" key="7">
    <source>
        <dbReference type="Pfam" id="PF04547"/>
    </source>
</evidence>
<evidence type="ECO:0000256" key="1">
    <source>
        <dbReference type="ARBA" id="ARBA00004141"/>
    </source>
</evidence>
<dbReference type="GO" id="GO:0032541">
    <property type="term" value="C:cortical endoplasmic reticulum"/>
    <property type="evidence" value="ECO:0007669"/>
    <property type="project" value="TreeGrafter"/>
</dbReference>
<dbReference type="Pfam" id="PF04547">
    <property type="entry name" value="Anoctamin"/>
    <property type="match status" value="1"/>
</dbReference>
<feature type="coiled-coil region" evidence="5">
    <location>
        <begin position="21"/>
        <end position="48"/>
    </location>
</feature>
<keyword evidence="5" id="KW-0175">Coiled coil</keyword>
<evidence type="ECO:0000256" key="6">
    <source>
        <dbReference type="SAM" id="Phobius"/>
    </source>
</evidence>
<dbReference type="Proteomes" id="UP000076761">
    <property type="component" value="Unassembled WGS sequence"/>
</dbReference>
<keyword evidence="10" id="KW-1185">Reference proteome</keyword>
<comment type="subcellular location">
    <subcellularLocation>
        <location evidence="1">Membrane</location>
        <topology evidence="1">Multi-pass membrane protein</topology>
    </subcellularLocation>
</comment>
<feature type="domain" description="Anoctamin alpha-beta plait" evidence="8">
    <location>
        <begin position="4"/>
        <end position="135"/>
    </location>
</feature>
<dbReference type="InterPro" id="IPR049456">
    <property type="entry name" value="Anoctamin_N_fung"/>
</dbReference>
<dbReference type="InParanoid" id="A0A165SIR0"/>
<dbReference type="AlphaFoldDB" id="A0A165SIR0"/>
<organism evidence="9 10">
    <name type="scientific">Neolentinus lepideus HHB14362 ss-1</name>
    <dbReference type="NCBI Taxonomy" id="1314782"/>
    <lineage>
        <taxon>Eukaryota</taxon>
        <taxon>Fungi</taxon>
        <taxon>Dikarya</taxon>
        <taxon>Basidiomycota</taxon>
        <taxon>Agaricomycotina</taxon>
        <taxon>Agaricomycetes</taxon>
        <taxon>Gloeophyllales</taxon>
        <taxon>Gloeophyllaceae</taxon>
        <taxon>Neolentinus</taxon>
    </lineage>
</organism>